<keyword evidence="7" id="KW-0539">Nucleus</keyword>
<dbReference type="GO" id="GO:0003677">
    <property type="term" value="F:DNA binding"/>
    <property type="evidence" value="ECO:0007669"/>
    <property type="project" value="UniProtKB-KW"/>
</dbReference>
<dbReference type="EMBL" id="CACSLK010024540">
    <property type="protein sequence ID" value="CAA0823230.1"/>
    <property type="molecule type" value="Genomic_DNA"/>
</dbReference>
<evidence type="ECO:0000313" key="9">
    <source>
        <dbReference type="EMBL" id="CAA0823230.1"/>
    </source>
</evidence>
<evidence type="ECO:0000256" key="2">
    <source>
        <dbReference type="ARBA" id="ARBA00022745"/>
    </source>
</evidence>
<gene>
    <name evidence="9" type="ORF">SHERM_20397</name>
</gene>
<protein>
    <submittedName>
        <fullName evidence="9">Ethylene-responsive transcription factor LEP</fullName>
    </submittedName>
</protein>
<dbReference type="OrthoDB" id="1931494at2759"/>
<keyword evidence="2" id="KW-0936">Ethylene signaling pathway</keyword>
<feature type="domain" description="AP2/ERF" evidence="8">
    <location>
        <begin position="16"/>
        <end position="73"/>
    </location>
</feature>
<dbReference type="GO" id="GO:0006952">
    <property type="term" value="P:defense response"/>
    <property type="evidence" value="ECO:0007669"/>
    <property type="project" value="UniProtKB-KW"/>
</dbReference>
<dbReference type="Pfam" id="PF00847">
    <property type="entry name" value="AP2"/>
    <property type="match status" value="1"/>
</dbReference>
<dbReference type="PRINTS" id="PR00367">
    <property type="entry name" value="ETHRSPELEMNT"/>
</dbReference>
<keyword evidence="10" id="KW-1185">Reference proteome</keyword>
<comment type="subcellular location">
    <subcellularLocation>
        <location evidence="1">Nucleus</location>
    </subcellularLocation>
</comment>
<keyword evidence="4" id="KW-0805">Transcription regulation</keyword>
<dbReference type="InterPro" id="IPR001471">
    <property type="entry name" value="AP2/ERF_dom"/>
</dbReference>
<dbReference type="PANTHER" id="PTHR31677:SF157">
    <property type="entry name" value="AP2_ERF DOMAIN-CONTAINING PROTEIN"/>
    <property type="match status" value="1"/>
</dbReference>
<dbReference type="InterPro" id="IPR016177">
    <property type="entry name" value="DNA-bd_dom_sf"/>
</dbReference>
<evidence type="ECO:0000256" key="7">
    <source>
        <dbReference type="ARBA" id="ARBA00023242"/>
    </source>
</evidence>
<keyword evidence="5" id="KW-0238">DNA-binding</keyword>
<keyword evidence="3" id="KW-0611">Plant defense</keyword>
<keyword evidence="6" id="KW-0804">Transcription</keyword>
<accession>A0A9N7MZ21</accession>
<dbReference type="Gene3D" id="3.30.730.10">
    <property type="entry name" value="AP2/ERF domain"/>
    <property type="match status" value="1"/>
</dbReference>
<dbReference type="SMART" id="SM00380">
    <property type="entry name" value="AP2"/>
    <property type="match status" value="1"/>
</dbReference>
<evidence type="ECO:0000259" key="8">
    <source>
        <dbReference type="PROSITE" id="PS51032"/>
    </source>
</evidence>
<dbReference type="FunFam" id="3.30.730.10:FF:000001">
    <property type="entry name" value="Ethylene-responsive transcription factor 2"/>
    <property type="match status" value="1"/>
</dbReference>
<reference evidence="9" key="1">
    <citation type="submission" date="2019-12" db="EMBL/GenBank/DDBJ databases">
        <authorList>
            <person name="Scholes J."/>
        </authorList>
    </citation>
    <scope>NUCLEOTIDE SEQUENCE</scope>
</reference>
<dbReference type="SUPFAM" id="SSF54171">
    <property type="entry name" value="DNA-binding domain"/>
    <property type="match status" value="1"/>
</dbReference>
<dbReference type="CDD" id="cd00018">
    <property type="entry name" value="AP2"/>
    <property type="match status" value="1"/>
</dbReference>
<evidence type="ECO:0000256" key="4">
    <source>
        <dbReference type="ARBA" id="ARBA00023015"/>
    </source>
</evidence>
<dbReference type="GO" id="GO:0005634">
    <property type="term" value="C:nucleus"/>
    <property type="evidence" value="ECO:0007669"/>
    <property type="project" value="UniProtKB-SubCell"/>
</dbReference>
<name>A0A9N7MZ21_STRHE</name>
<sequence>MVVPRFENGAVRPPPQFRGVRKRPWGRYAAEIRDPLRKTRKWLGTFDTAEEAALAYDRAAMSLRGAKAKTNFTYADAAPSALPPPPPPPMMRSEYTGYRIDGIGAMHMR</sequence>
<dbReference type="PANTHER" id="PTHR31677">
    <property type="entry name" value="AP2 DOMAIN CLASS TRANSCRIPTION FACTOR"/>
    <property type="match status" value="1"/>
</dbReference>
<dbReference type="GO" id="GO:0009873">
    <property type="term" value="P:ethylene-activated signaling pathway"/>
    <property type="evidence" value="ECO:0007669"/>
    <property type="project" value="UniProtKB-KW"/>
</dbReference>
<evidence type="ECO:0000256" key="6">
    <source>
        <dbReference type="ARBA" id="ARBA00023163"/>
    </source>
</evidence>
<comment type="caution">
    <text evidence="9">The sequence shown here is derived from an EMBL/GenBank/DDBJ whole genome shotgun (WGS) entry which is preliminary data.</text>
</comment>
<evidence type="ECO:0000256" key="5">
    <source>
        <dbReference type="ARBA" id="ARBA00023125"/>
    </source>
</evidence>
<dbReference type="InterPro" id="IPR036955">
    <property type="entry name" value="AP2/ERF_dom_sf"/>
</dbReference>
<evidence type="ECO:0000313" key="10">
    <source>
        <dbReference type="Proteomes" id="UP001153555"/>
    </source>
</evidence>
<evidence type="ECO:0000256" key="3">
    <source>
        <dbReference type="ARBA" id="ARBA00022821"/>
    </source>
</evidence>
<evidence type="ECO:0000256" key="1">
    <source>
        <dbReference type="ARBA" id="ARBA00004123"/>
    </source>
</evidence>
<dbReference type="AlphaFoldDB" id="A0A9N7MZ21"/>
<dbReference type="GO" id="GO:0003700">
    <property type="term" value="F:DNA-binding transcription factor activity"/>
    <property type="evidence" value="ECO:0007669"/>
    <property type="project" value="InterPro"/>
</dbReference>
<dbReference type="PROSITE" id="PS51032">
    <property type="entry name" value="AP2_ERF"/>
    <property type="match status" value="1"/>
</dbReference>
<dbReference type="Proteomes" id="UP001153555">
    <property type="component" value="Unassembled WGS sequence"/>
</dbReference>
<proteinExistence type="predicted"/>
<organism evidence="9 10">
    <name type="scientific">Striga hermonthica</name>
    <name type="common">Purple witchweed</name>
    <name type="synonym">Buchnera hermonthica</name>
    <dbReference type="NCBI Taxonomy" id="68872"/>
    <lineage>
        <taxon>Eukaryota</taxon>
        <taxon>Viridiplantae</taxon>
        <taxon>Streptophyta</taxon>
        <taxon>Embryophyta</taxon>
        <taxon>Tracheophyta</taxon>
        <taxon>Spermatophyta</taxon>
        <taxon>Magnoliopsida</taxon>
        <taxon>eudicotyledons</taxon>
        <taxon>Gunneridae</taxon>
        <taxon>Pentapetalae</taxon>
        <taxon>asterids</taxon>
        <taxon>lamiids</taxon>
        <taxon>Lamiales</taxon>
        <taxon>Orobanchaceae</taxon>
        <taxon>Buchnereae</taxon>
        <taxon>Striga</taxon>
    </lineage>
</organism>